<keyword evidence="1" id="KW-0732">Signal</keyword>
<dbReference type="RefSeq" id="WP_146589616.1">
    <property type="nucleotide sequence ID" value="NZ_SJPO01000009.1"/>
</dbReference>
<dbReference type="GO" id="GO:0000272">
    <property type="term" value="P:polysaccharide catabolic process"/>
    <property type="evidence" value="ECO:0007669"/>
    <property type="project" value="InterPro"/>
</dbReference>
<evidence type="ECO:0000256" key="1">
    <source>
        <dbReference type="SAM" id="SignalP"/>
    </source>
</evidence>
<comment type="caution">
    <text evidence="2">The sequence shown here is derived from an EMBL/GenBank/DDBJ whole genome shotgun (WGS) entry which is preliminary data.</text>
</comment>
<feature type="signal peptide" evidence="1">
    <location>
        <begin position="1"/>
        <end position="19"/>
    </location>
</feature>
<feature type="chain" id="PRO_5022821135" description="Dockerin domain-containing protein" evidence="1">
    <location>
        <begin position="20"/>
        <end position="283"/>
    </location>
</feature>
<gene>
    <name evidence="2" type="ORF">Pla123a_36940</name>
</gene>
<dbReference type="Gene3D" id="1.10.1330.10">
    <property type="entry name" value="Dockerin domain"/>
    <property type="match status" value="1"/>
</dbReference>
<dbReference type="EMBL" id="SJPO01000009">
    <property type="protein sequence ID" value="TWT73800.1"/>
    <property type="molecule type" value="Genomic_DNA"/>
</dbReference>
<dbReference type="OrthoDB" id="274380at2"/>
<dbReference type="AlphaFoldDB" id="A0A5C5YEN5"/>
<dbReference type="Proteomes" id="UP000318478">
    <property type="component" value="Unassembled WGS sequence"/>
</dbReference>
<dbReference type="SUPFAM" id="SSF63446">
    <property type="entry name" value="Type I dockerin domain"/>
    <property type="match status" value="1"/>
</dbReference>
<organism evidence="2 3">
    <name type="scientific">Posidoniimonas polymericola</name>
    <dbReference type="NCBI Taxonomy" id="2528002"/>
    <lineage>
        <taxon>Bacteria</taxon>
        <taxon>Pseudomonadati</taxon>
        <taxon>Planctomycetota</taxon>
        <taxon>Planctomycetia</taxon>
        <taxon>Pirellulales</taxon>
        <taxon>Lacipirellulaceae</taxon>
        <taxon>Posidoniimonas</taxon>
    </lineage>
</organism>
<sequence length="283" mass="30659" precursor="true">MQKIVAASLLTLVAGSAAASYVQPFRGGAQVTAPMKHADTTYYGSTLSVRIDESVPVPLLRALNEPDEFDPAGTWGMLNGSQYNSQYGWNFSRVDAYPPVGAWFWIEQLDASPGLRAYEQDTGKPIFGTDGSSPRWRWSGVMMHNLYAIERPRESELFASYRMYIGYDATGEPVPDYTAAEVTFAFLATPPLPGDYNNDGVVDALDYAVWSEQYGAGGDSLAADGNGDRLVDVGDYTLWRDHQTPVAAAVAAAAPEPVAFGLLAWAVVIAASRRPRNGGCREL</sequence>
<proteinExistence type="predicted"/>
<accession>A0A5C5YEN5</accession>
<protein>
    <recommendedName>
        <fullName evidence="4">Dockerin domain-containing protein</fullName>
    </recommendedName>
</protein>
<evidence type="ECO:0000313" key="3">
    <source>
        <dbReference type="Proteomes" id="UP000318478"/>
    </source>
</evidence>
<dbReference type="InterPro" id="IPR036439">
    <property type="entry name" value="Dockerin_dom_sf"/>
</dbReference>
<reference evidence="2 3" key="1">
    <citation type="submission" date="2019-02" db="EMBL/GenBank/DDBJ databases">
        <title>Deep-cultivation of Planctomycetes and their phenomic and genomic characterization uncovers novel biology.</title>
        <authorList>
            <person name="Wiegand S."/>
            <person name="Jogler M."/>
            <person name="Boedeker C."/>
            <person name="Pinto D."/>
            <person name="Vollmers J."/>
            <person name="Rivas-Marin E."/>
            <person name="Kohn T."/>
            <person name="Peeters S.H."/>
            <person name="Heuer A."/>
            <person name="Rast P."/>
            <person name="Oberbeckmann S."/>
            <person name="Bunk B."/>
            <person name="Jeske O."/>
            <person name="Meyerdierks A."/>
            <person name="Storesund J.E."/>
            <person name="Kallscheuer N."/>
            <person name="Luecker S."/>
            <person name="Lage O.M."/>
            <person name="Pohl T."/>
            <person name="Merkel B.J."/>
            <person name="Hornburger P."/>
            <person name="Mueller R.-W."/>
            <person name="Bruemmer F."/>
            <person name="Labrenz M."/>
            <person name="Spormann A.M."/>
            <person name="Op Den Camp H."/>
            <person name="Overmann J."/>
            <person name="Amann R."/>
            <person name="Jetten M.S.M."/>
            <person name="Mascher T."/>
            <person name="Medema M.H."/>
            <person name="Devos D.P."/>
            <person name="Kaster A.-K."/>
            <person name="Ovreas L."/>
            <person name="Rohde M."/>
            <person name="Galperin M.Y."/>
            <person name="Jogler C."/>
        </authorList>
    </citation>
    <scope>NUCLEOTIDE SEQUENCE [LARGE SCALE GENOMIC DNA]</scope>
    <source>
        <strain evidence="2 3">Pla123a</strain>
    </source>
</reference>
<name>A0A5C5YEN5_9BACT</name>
<evidence type="ECO:0008006" key="4">
    <source>
        <dbReference type="Google" id="ProtNLM"/>
    </source>
</evidence>
<evidence type="ECO:0000313" key="2">
    <source>
        <dbReference type="EMBL" id="TWT73800.1"/>
    </source>
</evidence>
<keyword evidence="3" id="KW-1185">Reference proteome</keyword>